<reference evidence="22 25" key="3">
    <citation type="submission" date="2019-08" db="EMBL/GenBank/DDBJ databases">
        <title>Whole genome sequencing of Aggregatibacter actinomycetemcomitans cultured from blood stream infections in Denmark reveals a novel phylogenetic lineage expressing serotype a membrane O polysaccharide.</title>
        <authorList>
            <person name="Nedergaard S."/>
            <person name="Kobel C.M."/>
            <person name="Nielsen M.B."/>
            <person name="Moeller R.T."/>
            <person name="Jensen A.B."/>
            <person name="Noerskov-Lauritsen N."/>
        </authorList>
    </citation>
    <scope>NUCLEOTIDE SEQUENCE [LARGE SCALE GENOMIC DNA]</scope>
    <source>
        <strain evidence="22 25">PN_563</strain>
    </source>
</reference>
<evidence type="ECO:0000256" key="9">
    <source>
        <dbReference type="ARBA" id="ARBA00022516"/>
    </source>
</evidence>
<feature type="transmembrane region" description="Helical" evidence="19">
    <location>
        <begin position="195"/>
        <end position="213"/>
    </location>
</feature>
<gene>
    <name evidence="20" type="ORF">ACT75_04710</name>
    <name evidence="21" type="ORF">CQR80_09190</name>
    <name evidence="22" type="ORF">FXB79_07975</name>
</gene>
<reference evidence="20 23" key="1">
    <citation type="submission" date="2015-10" db="EMBL/GenBank/DDBJ databases">
        <title>Tn-seq of a polymicrobial infection.</title>
        <authorList>
            <person name="Stacy A."/>
            <person name="Rumbaugh K.P."/>
            <person name="Whiteley M."/>
        </authorList>
    </citation>
    <scope>NUCLEOTIDE SEQUENCE [LARGE SCALE GENOMIC DNA]</scope>
    <source>
        <strain evidence="20 23">624</strain>
    </source>
</reference>
<evidence type="ECO:0000256" key="6">
    <source>
        <dbReference type="ARBA" id="ARBA00012487"/>
    </source>
</evidence>
<dbReference type="GO" id="GO:0016024">
    <property type="term" value="P:CDP-diacylglycerol biosynthetic process"/>
    <property type="evidence" value="ECO:0007669"/>
    <property type="project" value="UniProtKB-UniPathway"/>
</dbReference>
<evidence type="ECO:0000256" key="4">
    <source>
        <dbReference type="ARBA" id="ARBA00005189"/>
    </source>
</evidence>
<organism evidence="22 25">
    <name type="scientific">Aggregatibacter actinomycetemcomitans</name>
    <name type="common">Actinobacillus actinomycetemcomitans</name>
    <name type="synonym">Haemophilus actinomycetemcomitans</name>
    <dbReference type="NCBI Taxonomy" id="714"/>
    <lineage>
        <taxon>Bacteria</taxon>
        <taxon>Pseudomonadati</taxon>
        <taxon>Pseudomonadota</taxon>
        <taxon>Gammaproteobacteria</taxon>
        <taxon>Pasteurellales</taxon>
        <taxon>Pasteurellaceae</taxon>
        <taxon>Aggregatibacter</taxon>
    </lineage>
</organism>
<feature type="transmembrane region" description="Helical" evidence="19">
    <location>
        <begin position="7"/>
        <end position="23"/>
    </location>
</feature>
<evidence type="ECO:0000256" key="3">
    <source>
        <dbReference type="ARBA" id="ARBA00005119"/>
    </source>
</evidence>
<dbReference type="Proteomes" id="UP000072236">
    <property type="component" value="Chromosome"/>
</dbReference>
<feature type="transmembrane region" description="Helical" evidence="19">
    <location>
        <begin position="153"/>
        <end position="174"/>
    </location>
</feature>
<evidence type="ECO:0000256" key="11">
    <source>
        <dbReference type="ARBA" id="ARBA00022692"/>
    </source>
</evidence>
<keyword evidence="11 18" id="KW-0812">Transmembrane</keyword>
<dbReference type="EMBL" id="CP012959">
    <property type="protein sequence ID" value="AMQ93871.1"/>
    <property type="molecule type" value="Genomic_DNA"/>
</dbReference>
<dbReference type="Proteomes" id="UP000226080">
    <property type="component" value="Unassembled WGS sequence"/>
</dbReference>
<evidence type="ECO:0000313" key="24">
    <source>
        <dbReference type="Proteomes" id="UP000226080"/>
    </source>
</evidence>
<keyword evidence="14" id="KW-0443">Lipid metabolism</keyword>
<feature type="transmembrane region" description="Helical" evidence="19">
    <location>
        <begin position="87"/>
        <end position="109"/>
    </location>
</feature>
<evidence type="ECO:0000313" key="20">
    <source>
        <dbReference type="EMBL" id="AMQ93871.1"/>
    </source>
</evidence>
<evidence type="ECO:0000256" key="2">
    <source>
        <dbReference type="ARBA" id="ARBA00004651"/>
    </source>
</evidence>
<evidence type="ECO:0000256" key="14">
    <source>
        <dbReference type="ARBA" id="ARBA00023098"/>
    </source>
</evidence>
<dbReference type="OrthoDB" id="9799199at2"/>
<dbReference type="Proteomes" id="UP000323012">
    <property type="component" value="Unassembled WGS sequence"/>
</dbReference>
<dbReference type="GO" id="GO:0005886">
    <property type="term" value="C:plasma membrane"/>
    <property type="evidence" value="ECO:0007669"/>
    <property type="project" value="UniProtKB-SubCell"/>
</dbReference>
<dbReference type="PROSITE" id="PS01315">
    <property type="entry name" value="CDS"/>
    <property type="match status" value="1"/>
</dbReference>
<evidence type="ECO:0000313" key="22">
    <source>
        <dbReference type="EMBL" id="TYA38585.1"/>
    </source>
</evidence>
<feature type="transmembrane region" description="Helical" evidence="19">
    <location>
        <begin position="121"/>
        <end position="141"/>
    </location>
</feature>
<evidence type="ECO:0000256" key="5">
    <source>
        <dbReference type="ARBA" id="ARBA00010185"/>
    </source>
</evidence>
<dbReference type="InterPro" id="IPR000374">
    <property type="entry name" value="PC_trans"/>
</dbReference>
<sequence length="289" mass="32430">MLKQRVLSAIVLIAIVFATLFLFSPYYFALALGVVVVLGIWEWTQFFNFKQPTFWRYATTVLSAVFLFLWIYDEGNYLDAGRVFEHYAQPILLGAVIWWLVALSFVVSYPKSSNLWAKHSVLQFFFAFFTLIPFLIGVLLLRLDNYVAQPYYGIMLLLYVFILVWVADSGAYFVGRKFGKQKLAPKVSPGKSWQGAIGGLVMAGIVSAIFVNVTQQSLIKDISPPAFIALSVVTVAISILGDLTESMFKRQSGIKDSSNLIPGHGGILDRIDSLTAAVPFFAYFYFFVL</sequence>
<keyword evidence="12 18" id="KW-0548">Nucleotidyltransferase</keyword>
<keyword evidence="9" id="KW-0444">Lipid biosynthesis</keyword>
<evidence type="ECO:0000256" key="7">
    <source>
        <dbReference type="ARBA" id="ARBA00019373"/>
    </source>
</evidence>
<keyword evidence="8" id="KW-1003">Cell membrane</keyword>
<dbReference type="RefSeq" id="WP_005540406.1">
    <property type="nucleotide sequence ID" value="NZ_CP012959.1"/>
</dbReference>
<evidence type="ECO:0000256" key="16">
    <source>
        <dbReference type="ARBA" id="ARBA00023209"/>
    </source>
</evidence>
<evidence type="ECO:0000313" key="25">
    <source>
        <dbReference type="Proteomes" id="UP000323012"/>
    </source>
</evidence>
<dbReference type="AlphaFoldDB" id="A0A142FZP1"/>
<dbReference type="KEGG" id="aact:ACT75_04710"/>
<proteinExistence type="inferred from homology"/>
<evidence type="ECO:0000256" key="17">
    <source>
        <dbReference type="ARBA" id="ARBA00023264"/>
    </source>
</evidence>
<comment type="similarity">
    <text evidence="5 18">Belongs to the CDS family.</text>
</comment>
<evidence type="ECO:0000313" key="21">
    <source>
        <dbReference type="EMBL" id="PHO20001.1"/>
    </source>
</evidence>
<evidence type="ECO:0000256" key="15">
    <source>
        <dbReference type="ARBA" id="ARBA00023136"/>
    </source>
</evidence>
<keyword evidence="10 18" id="KW-0808">Transferase</keyword>
<dbReference type="PANTHER" id="PTHR46382">
    <property type="entry name" value="PHOSPHATIDATE CYTIDYLYLTRANSFERASE"/>
    <property type="match status" value="1"/>
</dbReference>
<comment type="catalytic activity">
    <reaction evidence="1 18">
        <text>a 1,2-diacyl-sn-glycero-3-phosphate + CTP + H(+) = a CDP-1,2-diacyl-sn-glycerol + diphosphate</text>
        <dbReference type="Rhea" id="RHEA:16229"/>
        <dbReference type="ChEBI" id="CHEBI:15378"/>
        <dbReference type="ChEBI" id="CHEBI:33019"/>
        <dbReference type="ChEBI" id="CHEBI:37563"/>
        <dbReference type="ChEBI" id="CHEBI:58332"/>
        <dbReference type="ChEBI" id="CHEBI:58608"/>
        <dbReference type="EC" id="2.7.7.41"/>
    </reaction>
</comment>
<evidence type="ECO:0000256" key="19">
    <source>
        <dbReference type="SAM" id="Phobius"/>
    </source>
</evidence>
<dbReference type="EMBL" id="PCGW01000019">
    <property type="protein sequence ID" value="PHO20001.1"/>
    <property type="molecule type" value="Genomic_DNA"/>
</dbReference>
<evidence type="ECO:0000256" key="1">
    <source>
        <dbReference type="ARBA" id="ARBA00001698"/>
    </source>
</evidence>
<dbReference type="Pfam" id="PF01148">
    <property type="entry name" value="CTP_transf_1"/>
    <property type="match status" value="1"/>
</dbReference>
<accession>A0A142FZP1</accession>
<dbReference type="EC" id="2.7.7.41" evidence="6 18"/>
<keyword evidence="16" id="KW-0594">Phospholipid biosynthesis</keyword>
<evidence type="ECO:0000256" key="8">
    <source>
        <dbReference type="ARBA" id="ARBA00022475"/>
    </source>
</evidence>
<evidence type="ECO:0000256" key="10">
    <source>
        <dbReference type="ARBA" id="ARBA00022679"/>
    </source>
</evidence>
<dbReference type="EMBL" id="VSED01000021">
    <property type="protein sequence ID" value="TYA38585.1"/>
    <property type="molecule type" value="Genomic_DNA"/>
</dbReference>
<keyword evidence="17" id="KW-1208">Phospholipid metabolism</keyword>
<name>A0A142FZP1_AGGAC</name>
<keyword evidence="15 19" id="KW-0472">Membrane</keyword>
<dbReference type="GO" id="GO:0004605">
    <property type="term" value="F:phosphatidate cytidylyltransferase activity"/>
    <property type="evidence" value="ECO:0007669"/>
    <property type="project" value="UniProtKB-EC"/>
</dbReference>
<comment type="subcellular location">
    <subcellularLocation>
        <location evidence="2">Cell membrane</location>
        <topology evidence="2">Multi-pass membrane protein</topology>
    </subcellularLocation>
</comment>
<evidence type="ECO:0000313" key="23">
    <source>
        <dbReference type="Proteomes" id="UP000072236"/>
    </source>
</evidence>
<reference evidence="21 24" key="2">
    <citation type="submission" date="2017-10" db="EMBL/GenBank/DDBJ databases">
        <title>Draft genome sequences of Aggregatibacter actinomycetemcomitans strains 310a and 310b.</title>
        <authorList>
            <person name="May A.C."/>
            <person name="Ohta H."/>
            <person name="Maeda H."/>
            <person name="Kokeguchi S."/>
            <person name="Cugini C."/>
        </authorList>
    </citation>
    <scope>NUCLEOTIDE SEQUENCE [LARGE SCALE GENOMIC DNA]</scope>
    <source>
        <strain evidence="21 24">310b</strain>
    </source>
</reference>
<evidence type="ECO:0000256" key="13">
    <source>
        <dbReference type="ARBA" id="ARBA00022989"/>
    </source>
</evidence>
<protein>
    <recommendedName>
        <fullName evidence="7 18">Phosphatidate cytidylyltransferase</fullName>
        <ecNumber evidence="6 18">2.7.7.41</ecNumber>
    </recommendedName>
</protein>
<comment type="pathway">
    <text evidence="3 18">Phospholipid metabolism; CDP-diacylglycerol biosynthesis; CDP-diacylglycerol from sn-glycerol 3-phosphate: step 3/3.</text>
</comment>
<feature type="transmembrane region" description="Helical" evidence="19">
    <location>
        <begin position="54"/>
        <end position="72"/>
    </location>
</feature>
<keyword evidence="24" id="KW-1185">Reference proteome</keyword>
<dbReference type="PANTHER" id="PTHR46382:SF1">
    <property type="entry name" value="PHOSPHATIDATE CYTIDYLYLTRANSFERASE"/>
    <property type="match status" value="1"/>
</dbReference>
<comment type="pathway">
    <text evidence="4">Lipid metabolism.</text>
</comment>
<evidence type="ECO:0000256" key="18">
    <source>
        <dbReference type="RuleBase" id="RU003938"/>
    </source>
</evidence>
<feature type="transmembrane region" description="Helical" evidence="19">
    <location>
        <begin position="225"/>
        <end position="243"/>
    </location>
</feature>
<dbReference type="eggNOG" id="COG0575">
    <property type="taxonomic scope" value="Bacteria"/>
</dbReference>
<evidence type="ECO:0000256" key="12">
    <source>
        <dbReference type="ARBA" id="ARBA00022695"/>
    </source>
</evidence>
<keyword evidence="13 19" id="KW-1133">Transmembrane helix</keyword>